<proteinExistence type="predicted"/>
<feature type="region of interest" description="Disordered" evidence="1">
    <location>
        <begin position="57"/>
        <end position="90"/>
    </location>
</feature>
<comment type="caution">
    <text evidence="2">The sequence shown here is derived from an EMBL/GenBank/DDBJ whole genome shotgun (WGS) entry which is preliminary data.</text>
</comment>
<protein>
    <submittedName>
        <fullName evidence="2">Uncharacterized protein</fullName>
    </submittedName>
</protein>
<accession>A0A4Y2LZ63</accession>
<feature type="compositionally biased region" description="Basic and acidic residues" evidence="1">
    <location>
        <begin position="1"/>
        <end position="21"/>
    </location>
</feature>
<dbReference type="AlphaFoldDB" id="A0A4Y2LZ63"/>
<evidence type="ECO:0000313" key="2">
    <source>
        <dbReference type="EMBL" id="GBN18717.1"/>
    </source>
</evidence>
<feature type="region of interest" description="Disordered" evidence="1">
    <location>
        <begin position="1"/>
        <end position="24"/>
    </location>
</feature>
<dbReference type="EMBL" id="BGPR01006407">
    <property type="protein sequence ID" value="GBN18717.1"/>
    <property type="molecule type" value="Genomic_DNA"/>
</dbReference>
<name>A0A4Y2LZ63_ARAVE</name>
<gene>
    <name evidence="2" type="ORF">AVEN_137458_1</name>
</gene>
<organism evidence="2 3">
    <name type="scientific">Araneus ventricosus</name>
    <name type="common">Orbweaver spider</name>
    <name type="synonym">Epeira ventricosa</name>
    <dbReference type="NCBI Taxonomy" id="182803"/>
    <lineage>
        <taxon>Eukaryota</taxon>
        <taxon>Metazoa</taxon>
        <taxon>Ecdysozoa</taxon>
        <taxon>Arthropoda</taxon>
        <taxon>Chelicerata</taxon>
        <taxon>Arachnida</taxon>
        <taxon>Araneae</taxon>
        <taxon>Araneomorphae</taxon>
        <taxon>Entelegynae</taxon>
        <taxon>Araneoidea</taxon>
        <taxon>Araneidae</taxon>
        <taxon>Araneus</taxon>
    </lineage>
</organism>
<reference evidence="2 3" key="1">
    <citation type="journal article" date="2019" name="Sci. Rep.">
        <title>Orb-weaving spider Araneus ventricosus genome elucidates the spidroin gene catalogue.</title>
        <authorList>
            <person name="Kono N."/>
            <person name="Nakamura H."/>
            <person name="Ohtoshi R."/>
            <person name="Moran D.A.P."/>
            <person name="Shinohara A."/>
            <person name="Yoshida Y."/>
            <person name="Fujiwara M."/>
            <person name="Mori M."/>
            <person name="Tomita M."/>
            <person name="Arakawa K."/>
        </authorList>
    </citation>
    <scope>NUCLEOTIDE SEQUENCE [LARGE SCALE GENOMIC DNA]</scope>
</reference>
<dbReference type="Proteomes" id="UP000499080">
    <property type="component" value="Unassembled WGS sequence"/>
</dbReference>
<evidence type="ECO:0000256" key="1">
    <source>
        <dbReference type="SAM" id="MobiDB-lite"/>
    </source>
</evidence>
<sequence>MTNPDAREKRTLSPSGHEGHTKKQIFTDCTQTVVGSNHRVSIRYRNMTITTAHPAPARLESTQFQQNKTPETLQTLKCTSRRTGETSDNQ</sequence>
<keyword evidence="3" id="KW-1185">Reference proteome</keyword>
<evidence type="ECO:0000313" key="3">
    <source>
        <dbReference type="Proteomes" id="UP000499080"/>
    </source>
</evidence>
<feature type="compositionally biased region" description="Polar residues" evidence="1">
    <location>
        <begin position="60"/>
        <end position="78"/>
    </location>
</feature>